<dbReference type="PANTHER" id="PTHR30329">
    <property type="entry name" value="STATOR ELEMENT OF FLAGELLAR MOTOR COMPLEX"/>
    <property type="match status" value="1"/>
</dbReference>
<keyword evidence="1" id="KW-0472">Membrane</keyword>
<dbReference type="OrthoDB" id="9782229at2"/>
<evidence type="ECO:0000313" key="4">
    <source>
        <dbReference type="EMBL" id="PEG53063.1"/>
    </source>
</evidence>
<dbReference type="PRINTS" id="PR01023">
    <property type="entry name" value="NAFLGMOTY"/>
</dbReference>
<dbReference type="InterPro" id="IPR006665">
    <property type="entry name" value="OmpA-like"/>
</dbReference>
<dbReference type="Gene3D" id="3.40.1520.20">
    <property type="match status" value="1"/>
</dbReference>
<dbReference type="InterPro" id="IPR036737">
    <property type="entry name" value="OmpA-like_sf"/>
</dbReference>
<sequence>MPGSTDFHRRPPGAGWLAALIVVPLALALIGTAVRDDTSDSALPNPMISTAPTLTPANGRAGVVMAPFSLQHSNDDVVVSGQVPDEPTRTFALDRVRTLLPGSNVIDLLSVIGGITAPDLTGLDGVLIAGSPLPDFGFSINGGDVILTGTAESEDVTARVEDAVQAAWPDLAVVDDIAVITPGFAPPQAPVSPGLSGECADLQQDISGLLRTPIQYEAGGARIAESSAPLIAELVKELKACPQARVSITGHTDDTVADAAGIELSARQAKAVADAFIRQGVSADRVTSSGAGATEPIAGNDTEAGRAQNRRVEITVS</sequence>
<evidence type="ECO:0000256" key="1">
    <source>
        <dbReference type="PROSITE-ProRule" id="PRU00473"/>
    </source>
</evidence>
<feature type="region of interest" description="Disordered" evidence="2">
    <location>
        <begin position="284"/>
        <end position="317"/>
    </location>
</feature>
<dbReference type="PANTHER" id="PTHR30329:SF21">
    <property type="entry name" value="LIPOPROTEIN YIAD-RELATED"/>
    <property type="match status" value="1"/>
</dbReference>
<dbReference type="GO" id="GO:0016020">
    <property type="term" value="C:membrane"/>
    <property type="evidence" value="ECO:0007669"/>
    <property type="project" value="UniProtKB-UniRule"/>
</dbReference>
<dbReference type="PROSITE" id="PS51123">
    <property type="entry name" value="OMPA_2"/>
    <property type="match status" value="1"/>
</dbReference>
<feature type="domain" description="OmpA-like" evidence="3">
    <location>
        <begin position="203"/>
        <end position="317"/>
    </location>
</feature>
<accession>A0A1Q4H673</accession>
<keyword evidence="5" id="KW-1185">Reference proteome</keyword>
<dbReference type="EMBL" id="PDCR01000023">
    <property type="protein sequence ID" value="PEG53063.1"/>
    <property type="molecule type" value="Genomic_DNA"/>
</dbReference>
<evidence type="ECO:0000256" key="2">
    <source>
        <dbReference type="SAM" id="MobiDB-lite"/>
    </source>
</evidence>
<name>A0A1Q4H673_9MYCO</name>
<dbReference type="Gene3D" id="3.30.1330.60">
    <property type="entry name" value="OmpA-like domain"/>
    <property type="match status" value="1"/>
</dbReference>
<dbReference type="InterPro" id="IPR050330">
    <property type="entry name" value="Bact_OuterMem_StrucFunc"/>
</dbReference>
<gene>
    <name evidence="4" type="ORF">CRI78_17895</name>
</gene>
<dbReference type="CDD" id="cd07185">
    <property type="entry name" value="OmpA_C-like"/>
    <property type="match status" value="1"/>
</dbReference>
<dbReference type="RefSeq" id="WP_083603729.1">
    <property type="nucleotide sequence ID" value="NZ_BAAATC010000008.1"/>
</dbReference>
<comment type="caution">
    <text evidence="4">The sequence shown here is derived from an EMBL/GenBank/DDBJ whole genome shotgun (WGS) entry which is preliminary data.</text>
</comment>
<organism evidence="4 5">
    <name type="scientific">Mycolicibacterium diernhoferi</name>
    <dbReference type="NCBI Taxonomy" id="1801"/>
    <lineage>
        <taxon>Bacteria</taxon>
        <taxon>Bacillati</taxon>
        <taxon>Actinomycetota</taxon>
        <taxon>Actinomycetes</taxon>
        <taxon>Mycobacteriales</taxon>
        <taxon>Mycobacteriaceae</taxon>
        <taxon>Mycolicibacterium</taxon>
    </lineage>
</organism>
<dbReference type="Proteomes" id="UP000220340">
    <property type="component" value="Unassembled WGS sequence"/>
</dbReference>
<dbReference type="AlphaFoldDB" id="A0A1Q4H673"/>
<reference evidence="4 5" key="1">
    <citation type="submission" date="2017-10" db="EMBL/GenBank/DDBJ databases">
        <title>The new phylogeny of genus Mycobacterium.</title>
        <authorList>
            <person name="Tortoli E."/>
            <person name="Trovato A."/>
            <person name="Cirillo D.M."/>
        </authorList>
    </citation>
    <scope>NUCLEOTIDE SEQUENCE [LARGE SCALE GENOMIC DNA]</scope>
    <source>
        <strain evidence="4 5">IP141170001</strain>
    </source>
</reference>
<protein>
    <submittedName>
        <fullName evidence="4">OmpA family protein</fullName>
    </submittedName>
</protein>
<dbReference type="SUPFAM" id="SSF103088">
    <property type="entry name" value="OmpA-like"/>
    <property type="match status" value="1"/>
</dbReference>
<dbReference type="Pfam" id="PF00691">
    <property type="entry name" value="OmpA"/>
    <property type="match status" value="1"/>
</dbReference>
<evidence type="ECO:0000313" key="5">
    <source>
        <dbReference type="Proteomes" id="UP000220340"/>
    </source>
</evidence>
<dbReference type="STRING" id="1801.BRW64_23995"/>
<proteinExistence type="predicted"/>
<evidence type="ECO:0000259" key="3">
    <source>
        <dbReference type="PROSITE" id="PS51123"/>
    </source>
</evidence>